<dbReference type="Proteomes" id="UP000557566">
    <property type="component" value="Unassembled WGS sequence"/>
</dbReference>
<protein>
    <submittedName>
        <fullName evidence="1">Uncharacterized protein</fullName>
    </submittedName>
</protein>
<proteinExistence type="predicted"/>
<accession>A0A8H4LWS3</accession>
<reference evidence="1 2" key="1">
    <citation type="journal article" date="2020" name="Genome Biol. Evol.">
        <title>A new high-quality draft genome assembly of the Chinese cordyceps Ophiocordyceps sinensis.</title>
        <authorList>
            <person name="Shu R."/>
            <person name="Zhang J."/>
            <person name="Meng Q."/>
            <person name="Zhang H."/>
            <person name="Zhou G."/>
            <person name="Li M."/>
            <person name="Wu P."/>
            <person name="Zhao Y."/>
            <person name="Chen C."/>
            <person name="Qin Q."/>
        </authorList>
    </citation>
    <scope>NUCLEOTIDE SEQUENCE [LARGE SCALE GENOMIC DNA]</scope>
    <source>
        <strain evidence="1 2">IOZ07</strain>
    </source>
</reference>
<dbReference type="EMBL" id="JAAVMX010000007">
    <property type="protein sequence ID" value="KAF4506502.1"/>
    <property type="molecule type" value="Genomic_DNA"/>
</dbReference>
<sequence length="280" mass="30570">MSPPHLAFPLEVIRKNPLGGDLPSSSTLLDPASSSTLRARLQSPQLVAQVHHSSAATCRPDSEVFQHFRSCFAYAKPSVVQQSVKAKKPSDGDNGTLAQLREAFAEAGLQCYTSVAREIMDSHVDLVSRIDTLARESLALTKRTSLAYANLVPLSATLCCGEDVPSTTLATHLSVVVTAISQAQEQLGDLQAEWTCCLAEEEQTLAGLWDAEDKAEQKQTRGDVEAKAFLETVASRLKLFREGVDGIVHNSQSLLDKIDVEFRELIRGETMSMMQRVMRA</sequence>
<gene>
    <name evidence="1" type="ORF">G6O67_006581</name>
</gene>
<dbReference type="AlphaFoldDB" id="A0A8H4LWS3"/>
<organism evidence="1 2">
    <name type="scientific">Ophiocordyceps sinensis</name>
    <dbReference type="NCBI Taxonomy" id="72228"/>
    <lineage>
        <taxon>Eukaryota</taxon>
        <taxon>Fungi</taxon>
        <taxon>Dikarya</taxon>
        <taxon>Ascomycota</taxon>
        <taxon>Pezizomycotina</taxon>
        <taxon>Sordariomycetes</taxon>
        <taxon>Hypocreomycetidae</taxon>
        <taxon>Hypocreales</taxon>
        <taxon>Ophiocordycipitaceae</taxon>
        <taxon>Ophiocordyceps</taxon>
    </lineage>
</organism>
<keyword evidence="2" id="KW-1185">Reference proteome</keyword>
<name>A0A8H4LWS3_9HYPO</name>
<dbReference type="OrthoDB" id="4869153at2759"/>
<evidence type="ECO:0000313" key="2">
    <source>
        <dbReference type="Proteomes" id="UP000557566"/>
    </source>
</evidence>
<comment type="caution">
    <text evidence="1">The sequence shown here is derived from an EMBL/GenBank/DDBJ whole genome shotgun (WGS) entry which is preliminary data.</text>
</comment>
<evidence type="ECO:0000313" key="1">
    <source>
        <dbReference type="EMBL" id="KAF4506502.1"/>
    </source>
</evidence>